<proteinExistence type="predicted"/>
<reference evidence="2 3" key="1">
    <citation type="submission" date="2019-09" db="EMBL/GenBank/DDBJ databases">
        <title>The hologenome of the rock-dwelling lichen Lasallia pustulata.</title>
        <authorList>
            <person name="Greshake Tzovaras B."/>
            <person name="Segers F."/>
            <person name="Bicker A."/>
            <person name="Dal Grande F."/>
            <person name="Otte J."/>
            <person name="Hankeln T."/>
            <person name="Schmitt I."/>
            <person name="Ebersberger I."/>
        </authorList>
    </citation>
    <scope>NUCLEOTIDE SEQUENCE [LARGE SCALE GENOMIC DNA]</scope>
    <source>
        <strain evidence="2">A1-1</strain>
    </source>
</reference>
<comment type="caution">
    <text evidence="2">The sequence shown here is derived from an EMBL/GenBank/DDBJ whole genome shotgun (WGS) entry which is preliminary data.</text>
</comment>
<keyword evidence="1" id="KW-1133">Transmembrane helix</keyword>
<sequence>MAFGIAPVAETIGKAEGLMLSTFFIILGNLVALLVDPNSVRGNTAQVHLIATLYSRVALGSLMRDERDRENLRSGSGRLVGEAGEIGGNRNLGELEVLKTNEEFRVEYILEESNLGLIVKLPL</sequence>
<dbReference type="AlphaFoldDB" id="A0A5M8PXK8"/>
<dbReference type="EMBL" id="VXIT01000002">
    <property type="protein sequence ID" value="KAA6414451.1"/>
    <property type="molecule type" value="Genomic_DNA"/>
</dbReference>
<dbReference type="Proteomes" id="UP000324767">
    <property type="component" value="Unassembled WGS sequence"/>
</dbReference>
<keyword evidence="1" id="KW-0472">Membrane</keyword>
<keyword evidence="1" id="KW-0812">Transmembrane</keyword>
<evidence type="ECO:0000256" key="1">
    <source>
        <dbReference type="SAM" id="Phobius"/>
    </source>
</evidence>
<feature type="transmembrane region" description="Helical" evidence="1">
    <location>
        <begin position="17"/>
        <end position="35"/>
    </location>
</feature>
<evidence type="ECO:0000313" key="2">
    <source>
        <dbReference type="EMBL" id="KAA6414451.1"/>
    </source>
</evidence>
<accession>A0A5M8PXK8</accession>
<evidence type="ECO:0000313" key="3">
    <source>
        <dbReference type="Proteomes" id="UP000324767"/>
    </source>
</evidence>
<name>A0A5M8PXK8_9LECA</name>
<protein>
    <submittedName>
        <fullName evidence="2">Uncharacterized protein</fullName>
    </submittedName>
</protein>
<gene>
    <name evidence="2" type="ORF">FRX48_01200</name>
</gene>
<organism evidence="2 3">
    <name type="scientific">Lasallia pustulata</name>
    <dbReference type="NCBI Taxonomy" id="136370"/>
    <lineage>
        <taxon>Eukaryota</taxon>
        <taxon>Fungi</taxon>
        <taxon>Dikarya</taxon>
        <taxon>Ascomycota</taxon>
        <taxon>Pezizomycotina</taxon>
        <taxon>Lecanoromycetes</taxon>
        <taxon>OSLEUM clade</taxon>
        <taxon>Umbilicariomycetidae</taxon>
        <taxon>Umbilicariales</taxon>
        <taxon>Umbilicariaceae</taxon>
        <taxon>Lasallia</taxon>
    </lineage>
</organism>